<dbReference type="InterPro" id="IPR019953">
    <property type="entry name" value="OHR"/>
</dbReference>
<dbReference type="InterPro" id="IPR015946">
    <property type="entry name" value="KH_dom-like_a/b"/>
</dbReference>
<protein>
    <submittedName>
        <fullName evidence="2">Organic hydroperoxide resistance protein</fullName>
    </submittedName>
</protein>
<name>A0ABU9LJV0_9BACL</name>
<dbReference type="InterPro" id="IPR036102">
    <property type="entry name" value="OsmC/Ohrsf"/>
</dbReference>
<dbReference type="InterPro" id="IPR003718">
    <property type="entry name" value="OsmC/Ohr_fam"/>
</dbReference>
<dbReference type="PANTHER" id="PTHR33797:SF2">
    <property type="entry name" value="ORGANIC HYDROPEROXIDE RESISTANCE PROTEIN-LIKE"/>
    <property type="match status" value="1"/>
</dbReference>
<organism evidence="2 3">
    <name type="scientific">Kurthia gibsonii</name>
    <dbReference type="NCBI Taxonomy" id="33946"/>
    <lineage>
        <taxon>Bacteria</taxon>
        <taxon>Bacillati</taxon>
        <taxon>Bacillota</taxon>
        <taxon>Bacilli</taxon>
        <taxon>Bacillales</taxon>
        <taxon>Caryophanaceae</taxon>
        <taxon>Kurthia</taxon>
    </lineage>
</organism>
<evidence type="ECO:0000256" key="1">
    <source>
        <dbReference type="ARBA" id="ARBA00007378"/>
    </source>
</evidence>
<evidence type="ECO:0000313" key="2">
    <source>
        <dbReference type="EMBL" id="MEL5988007.1"/>
    </source>
</evidence>
<dbReference type="NCBIfam" id="TIGR03561">
    <property type="entry name" value="organ_hyd_perox"/>
    <property type="match status" value="1"/>
</dbReference>
<dbReference type="RefSeq" id="WP_068453500.1">
    <property type="nucleotide sequence ID" value="NZ_CP147847.1"/>
</dbReference>
<accession>A0ABU9LJV0</accession>
<proteinExistence type="inferred from homology"/>
<reference evidence="2 3" key="1">
    <citation type="submission" date="2024-04" db="EMBL/GenBank/DDBJ databases">
        <authorList>
            <person name="Wu Y.S."/>
            <person name="Zhang L."/>
        </authorList>
    </citation>
    <scope>NUCLEOTIDE SEQUENCE [LARGE SCALE GENOMIC DNA]</scope>
    <source>
        <strain evidence="2 3">KG-01</strain>
    </source>
</reference>
<evidence type="ECO:0000313" key="3">
    <source>
        <dbReference type="Proteomes" id="UP001398420"/>
    </source>
</evidence>
<dbReference type="EMBL" id="JBCEWA010000004">
    <property type="protein sequence ID" value="MEL5988007.1"/>
    <property type="molecule type" value="Genomic_DNA"/>
</dbReference>
<keyword evidence="3" id="KW-1185">Reference proteome</keyword>
<dbReference type="Gene3D" id="3.30.300.20">
    <property type="match status" value="1"/>
</dbReference>
<dbReference type="SUPFAM" id="SSF82784">
    <property type="entry name" value="OsmC-like"/>
    <property type="match status" value="1"/>
</dbReference>
<dbReference type="Proteomes" id="UP001398420">
    <property type="component" value="Unassembled WGS sequence"/>
</dbReference>
<dbReference type="PANTHER" id="PTHR33797">
    <property type="entry name" value="ORGANIC HYDROPEROXIDE RESISTANCE PROTEIN-LIKE"/>
    <property type="match status" value="1"/>
</dbReference>
<comment type="similarity">
    <text evidence="1">Belongs to the OsmC/Ohr family.</text>
</comment>
<gene>
    <name evidence="2" type="ORF">AAF454_06215</name>
</gene>
<dbReference type="Pfam" id="PF02566">
    <property type="entry name" value="OsmC"/>
    <property type="match status" value="1"/>
</dbReference>
<comment type="caution">
    <text evidence="2">The sequence shown here is derived from an EMBL/GenBank/DDBJ whole genome shotgun (WGS) entry which is preliminary data.</text>
</comment>
<sequence>MKEIYTTKMVNTGGRNGESVADDRSFQVKIAPPGSNVADATNPEQLFAAGYSACFNSALDLVKRQKGIKGKSTISVTVRLFEKAAADFILAVEIVGHIDDVSREEALELLHMTHQVCPYSKATAGNIDVEIKAV</sequence>